<organism evidence="1 2">
    <name type="scientific">Vaccinium darrowii</name>
    <dbReference type="NCBI Taxonomy" id="229202"/>
    <lineage>
        <taxon>Eukaryota</taxon>
        <taxon>Viridiplantae</taxon>
        <taxon>Streptophyta</taxon>
        <taxon>Embryophyta</taxon>
        <taxon>Tracheophyta</taxon>
        <taxon>Spermatophyta</taxon>
        <taxon>Magnoliopsida</taxon>
        <taxon>eudicotyledons</taxon>
        <taxon>Gunneridae</taxon>
        <taxon>Pentapetalae</taxon>
        <taxon>asterids</taxon>
        <taxon>Ericales</taxon>
        <taxon>Ericaceae</taxon>
        <taxon>Vaccinioideae</taxon>
        <taxon>Vaccinieae</taxon>
        <taxon>Vaccinium</taxon>
    </lineage>
</organism>
<reference evidence="1 2" key="1">
    <citation type="journal article" date="2021" name="Hortic Res">
        <title>High-quality reference genome and annotation aids understanding of berry development for evergreen blueberry (Vaccinium darrowii).</title>
        <authorList>
            <person name="Yu J."/>
            <person name="Hulse-Kemp A.M."/>
            <person name="Babiker E."/>
            <person name="Staton M."/>
        </authorList>
    </citation>
    <scope>NUCLEOTIDE SEQUENCE [LARGE SCALE GENOMIC DNA]</scope>
    <source>
        <strain evidence="2">cv. NJ 8807/NJ 8810</strain>
        <tissue evidence="1">Young leaf</tissue>
    </source>
</reference>
<keyword evidence="2" id="KW-1185">Reference proteome</keyword>
<dbReference type="Proteomes" id="UP000828048">
    <property type="component" value="Chromosome 3"/>
</dbReference>
<evidence type="ECO:0000313" key="2">
    <source>
        <dbReference type="Proteomes" id="UP000828048"/>
    </source>
</evidence>
<gene>
    <name evidence="1" type="ORF">Vadar_000138</name>
</gene>
<evidence type="ECO:0000313" key="1">
    <source>
        <dbReference type="EMBL" id="KAH7856330.1"/>
    </source>
</evidence>
<accession>A0ACB7YTV4</accession>
<comment type="caution">
    <text evidence="1">The sequence shown here is derived from an EMBL/GenBank/DDBJ whole genome shotgun (WGS) entry which is preliminary data.</text>
</comment>
<name>A0ACB7YTV4_9ERIC</name>
<sequence>MDRTPHCLAEDGEEVNIHDLNYASCDIASAREGDVPGLKALYDALKRDPKILDTMDKIPFFQTPLHEVAVHTPRDEARQAHLALELLNLKPSFGRKLNTDGLSPLHLAVRERFSGFAKQLIKWDRELIRVKGMEGQTPLHCVAEIGDTETNLLAEFLCACPESINDLTIRNETALHIAVKHGQVKAFKVIFQWIWKTYNGELLIRKDEDGNTVLHIAASTNQLEAPQPWILLGRGGLRTYSRGVQKLHQFDHEEYASLKENNPRLDEFLLSKEPFFDHIVRCILHLRKELSLDMRSMVILVATLIATATFEALKSDLKSEIKEEQSSSSSSTEPLANLGKMTYYVLNTLSFTASIAVMISVLSLRPFTSFLHTSLVFLAMSYGYKLLRISWGQAVFSRGADSAGLCLQVTIVRERVVLVATYVETPRRRRFSSNHRRRHRYRASNGTDRRSDLLNYSRRLRESGRLEPAAPLLLHPKPESSSSNNRQHPMKQDIQRNYFGGIIVTRETSQYDLVDHATTKQVKAWDGPNLFGKLQNGGSKLSQVSNSLQICREFKGAVEDEYILEQVSIMEFPVIHQWLKSEKVSRFLNQCMEGGNPEALYRQGMVDYFSSMRMESGLENLKRASEKGHLKASYVYGILLMCMEGQSSTQGLKLLNAVKTSNSKSTRFAIFQECWERIEGVIHSMWINNHLVGRQRRSCCHKNTNKVRQHGKGDAKWRMIRVVKVVN</sequence>
<protein>
    <submittedName>
        <fullName evidence="1">Uncharacterized protein</fullName>
    </submittedName>
</protein>
<proteinExistence type="predicted"/>
<dbReference type="EMBL" id="CM037153">
    <property type="protein sequence ID" value="KAH7856330.1"/>
    <property type="molecule type" value="Genomic_DNA"/>
</dbReference>